<name>A0A4Y3WL03_9PSEU</name>
<proteinExistence type="predicted"/>
<dbReference type="InterPro" id="IPR052952">
    <property type="entry name" value="MFS-Transporter"/>
</dbReference>
<evidence type="ECO:0000256" key="5">
    <source>
        <dbReference type="SAM" id="Phobius"/>
    </source>
</evidence>
<dbReference type="Proteomes" id="UP000320338">
    <property type="component" value="Unassembled WGS sequence"/>
</dbReference>
<feature type="transmembrane region" description="Helical" evidence="5">
    <location>
        <begin position="183"/>
        <end position="207"/>
    </location>
</feature>
<feature type="transmembrane region" description="Helical" evidence="5">
    <location>
        <begin position="294"/>
        <end position="313"/>
    </location>
</feature>
<sequence>MTTGRRGGGASAGAQAGAGTAVATPLLNRPAPLATYLALVMGIGPLVHYAISAMGPLVVADLGLTATEFGLLWFVSFGAAGLCTITGGKLTDRFGARILLCGVFVVAGVSLVTAGLAGAYGWLVLALALSGVAQSVSNPATNSVVAGAVPAHRRGVVLGIKQSGVQASQFAAGLALPSAALLLGWRAAVLACAAVAVVGLLVTVVGLPREPGAGRRDRGVRSSVPIEVRWMTLYAFGMGVVTQATNVYLPLYGHQELGLSITQAGLVAAVLGGVGVVARLCWGRLSDRFTDVRLPLLVLALLAAAAMSAVLLAARAGQWLLWTGAGLFSISALAANVIIMVAIVRFVRREEVGHATGWVSLGLYAGFTVGPLGFGLLVDAAGFMAAWSATAVIGLLLAVLMAALRTLRRRRPDDAPAPRPG</sequence>
<dbReference type="AlphaFoldDB" id="A0A4Y3WL03"/>
<evidence type="ECO:0000256" key="2">
    <source>
        <dbReference type="ARBA" id="ARBA00022692"/>
    </source>
</evidence>
<evidence type="ECO:0000259" key="6">
    <source>
        <dbReference type="PROSITE" id="PS50850"/>
    </source>
</evidence>
<evidence type="ECO:0000256" key="1">
    <source>
        <dbReference type="ARBA" id="ARBA00004651"/>
    </source>
</evidence>
<dbReference type="SUPFAM" id="SSF103473">
    <property type="entry name" value="MFS general substrate transporter"/>
    <property type="match status" value="1"/>
</dbReference>
<feature type="transmembrane region" description="Helical" evidence="5">
    <location>
        <begin position="228"/>
        <end position="249"/>
    </location>
</feature>
<feature type="transmembrane region" description="Helical" evidence="5">
    <location>
        <begin position="71"/>
        <end position="91"/>
    </location>
</feature>
<feature type="transmembrane region" description="Helical" evidence="5">
    <location>
        <begin position="261"/>
        <end position="282"/>
    </location>
</feature>
<organism evidence="7 8">
    <name type="scientific">Pseudonocardia hydrocarbonoxydans</name>
    <dbReference type="NCBI Taxonomy" id="76726"/>
    <lineage>
        <taxon>Bacteria</taxon>
        <taxon>Bacillati</taxon>
        <taxon>Actinomycetota</taxon>
        <taxon>Actinomycetes</taxon>
        <taxon>Pseudonocardiales</taxon>
        <taxon>Pseudonocardiaceae</taxon>
        <taxon>Pseudonocardia</taxon>
    </lineage>
</organism>
<dbReference type="PROSITE" id="PS50850">
    <property type="entry name" value="MFS"/>
    <property type="match status" value="1"/>
</dbReference>
<feature type="transmembrane region" description="Helical" evidence="5">
    <location>
        <begin position="356"/>
        <end position="378"/>
    </location>
</feature>
<dbReference type="EMBL" id="BJNG01000003">
    <property type="protein sequence ID" value="GEC18036.1"/>
    <property type="molecule type" value="Genomic_DNA"/>
</dbReference>
<evidence type="ECO:0000313" key="7">
    <source>
        <dbReference type="EMBL" id="GEC18036.1"/>
    </source>
</evidence>
<reference evidence="7 8" key="1">
    <citation type="submission" date="2019-06" db="EMBL/GenBank/DDBJ databases">
        <title>Whole genome shotgun sequence of Pseudonocardia hydrocarbonoxydans NBRC 14498.</title>
        <authorList>
            <person name="Hosoyama A."/>
            <person name="Uohara A."/>
            <person name="Ohji S."/>
            <person name="Ichikawa N."/>
        </authorList>
    </citation>
    <scope>NUCLEOTIDE SEQUENCE [LARGE SCALE GENOMIC DNA]</scope>
    <source>
        <strain evidence="7 8">NBRC 14498</strain>
    </source>
</reference>
<dbReference type="GO" id="GO:0005886">
    <property type="term" value="C:plasma membrane"/>
    <property type="evidence" value="ECO:0007669"/>
    <property type="project" value="UniProtKB-SubCell"/>
</dbReference>
<dbReference type="PANTHER" id="PTHR23527:SF1">
    <property type="entry name" value="BLL3282 PROTEIN"/>
    <property type="match status" value="1"/>
</dbReference>
<protein>
    <submittedName>
        <fullName evidence="7">MFS transporter</fullName>
    </submittedName>
</protein>
<dbReference type="Pfam" id="PF07690">
    <property type="entry name" value="MFS_1"/>
    <property type="match status" value="1"/>
</dbReference>
<dbReference type="InterPro" id="IPR020846">
    <property type="entry name" value="MFS_dom"/>
</dbReference>
<gene>
    <name evidence="7" type="ORF">PHY01_03190</name>
</gene>
<dbReference type="InterPro" id="IPR036259">
    <property type="entry name" value="MFS_trans_sf"/>
</dbReference>
<dbReference type="PANTHER" id="PTHR23527">
    <property type="entry name" value="BLL3282 PROTEIN"/>
    <property type="match status" value="1"/>
</dbReference>
<feature type="transmembrane region" description="Helical" evidence="5">
    <location>
        <begin position="384"/>
        <end position="404"/>
    </location>
</feature>
<evidence type="ECO:0000256" key="4">
    <source>
        <dbReference type="ARBA" id="ARBA00023136"/>
    </source>
</evidence>
<feature type="transmembrane region" description="Helical" evidence="5">
    <location>
        <begin position="33"/>
        <end position="51"/>
    </location>
</feature>
<comment type="subcellular location">
    <subcellularLocation>
        <location evidence="1">Cell membrane</location>
        <topology evidence="1">Multi-pass membrane protein</topology>
    </subcellularLocation>
</comment>
<feature type="transmembrane region" description="Helical" evidence="5">
    <location>
        <begin position="319"/>
        <end position="344"/>
    </location>
</feature>
<dbReference type="GO" id="GO:0022857">
    <property type="term" value="F:transmembrane transporter activity"/>
    <property type="evidence" value="ECO:0007669"/>
    <property type="project" value="InterPro"/>
</dbReference>
<evidence type="ECO:0000256" key="3">
    <source>
        <dbReference type="ARBA" id="ARBA00022989"/>
    </source>
</evidence>
<dbReference type="Gene3D" id="1.20.1250.20">
    <property type="entry name" value="MFS general substrate transporter like domains"/>
    <property type="match status" value="2"/>
</dbReference>
<feature type="transmembrane region" description="Helical" evidence="5">
    <location>
        <begin position="98"/>
        <end position="123"/>
    </location>
</feature>
<feature type="domain" description="Major facilitator superfamily (MFS) profile" evidence="6">
    <location>
        <begin position="33"/>
        <end position="406"/>
    </location>
</feature>
<evidence type="ECO:0000313" key="8">
    <source>
        <dbReference type="Proteomes" id="UP000320338"/>
    </source>
</evidence>
<keyword evidence="4 5" id="KW-0472">Membrane</keyword>
<accession>A0A4Y3WL03</accession>
<keyword evidence="2 5" id="KW-0812">Transmembrane</keyword>
<keyword evidence="3 5" id="KW-1133">Transmembrane helix</keyword>
<keyword evidence="8" id="KW-1185">Reference proteome</keyword>
<comment type="caution">
    <text evidence="7">The sequence shown here is derived from an EMBL/GenBank/DDBJ whole genome shotgun (WGS) entry which is preliminary data.</text>
</comment>
<dbReference type="InterPro" id="IPR011701">
    <property type="entry name" value="MFS"/>
</dbReference>